<dbReference type="GO" id="GO:0034454">
    <property type="term" value="P:microtubule anchoring at centrosome"/>
    <property type="evidence" value="ECO:0007669"/>
    <property type="project" value="TreeGrafter"/>
</dbReference>
<evidence type="ECO:0000256" key="5">
    <source>
        <dbReference type="SAM" id="Coils"/>
    </source>
</evidence>
<dbReference type="PANTHER" id="PTHR18905">
    <property type="entry name" value="NINEIN"/>
    <property type="match status" value="1"/>
</dbReference>
<evidence type="ECO:0000313" key="7">
    <source>
        <dbReference type="EMBL" id="KAE8290248.1"/>
    </source>
</evidence>
<evidence type="ECO:0000256" key="3">
    <source>
        <dbReference type="ARBA" id="ARBA00022553"/>
    </source>
</evidence>
<dbReference type="GO" id="GO:0097539">
    <property type="term" value="C:ciliary transition fiber"/>
    <property type="evidence" value="ECO:0007669"/>
    <property type="project" value="TreeGrafter"/>
</dbReference>
<feature type="region of interest" description="Disordered" evidence="6">
    <location>
        <begin position="1135"/>
        <end position="1156"/>
    </location>
</feature>
<feature type="compositionally biased region" description="Basic and acidic residues" evidence="6">
    <location>
        <begin position="356"/>
        <end position="374"/>
    </location>
</feature>
<accession>A0A6G0IFC9</accession>
<protein>
    <submittedName>
        <fullName evidence="7">Ninein</fullName>
    </submittedName>
</protein>
<keyword evidence="3" id="KW-0597">Phosphoprotein</keyword>
<dbReference type="EMBL" id="REGW02000011">
    <property type="protein sequence ID" value="KAE8290248.1"/>
    <property type="molecule type" value="Genomic_DNA"/>
</dbReference>
<feature type="compositionally biased region" description="Basic and acidic residues" evidence="6">
    <location>
        <begin position="1145"/>
        <end position="1156"/>
    </location>
</feature>
<keyword evidence="5" id="KW-0175">Coiled coil</keyword>
<proteinExistence type="predicted"/>
<feature type="coiled-coil region" evidence="5">
    <location>
        <begin position="1203"/>
        <end position="1230"/>
    </location>
</feature>
<feature type="compositionally biased region" description="Basic and acidic residues" evidence="6">
    <location>
        <begin position="386"/>
        <end position="413"/>
    </location>
</feature>
<evidence type="ECO:0000256" key="2">
    <source>
        <dbReference type="ARBA" id="ARBA00022490"/>
    </source>
</evidence>
<dbReference type="PANTHER" id="PTHR18905:SF11">
    <property type="entry name" value="NINEIN"/>
    <property type="match status" value="1"/>
</dbReference>
<dbReference type="GO" id="GO:0000242">
    <property type="term" value="C:pericentriolar material"/>
    <property type="evidence" value="ECO:0007669"/>
    <property type="project" value="TreeGrafter"/>
</dbReference>
<dbReference type="GO" id="GO:0090222">
    <property type="term" value="P:centrosome-templated microtubule nucleation"/>
    <property type="evidence" value="ECO:0007669"/>
    <property type="project" value="TreeGrafter"/>
</dbReference>
<evidence type="ECO:0000256" key="4">
    <source>
        <dbReference type="ARBA" id="ARBA00023212"/>
    </source>
</evidence>
<evidence type="ECO:0000256" key="1">
    <source>
        <dbReference type="ARBA" id="ARBA00004300"/>
    </source>
</evidence>
<comment type="subcellular location">
    <subcellularLocation>
        <location evidence="1">Cytoplasm</location>
        <location evidence="1">Cytoskeleton</location>
        <location evidence="1">Microtubule organizing center</location>
        <location evidence="1">Centrosome</location>
    </subcellularLocation>
</comment>
<evidence type="ECO:0000256" key="6">
    <source>
        <dbReference type="SAM" id="MobiDB-lite"/>
    </source>
</evidence>
<feature type="region of interest" description="Disordered" evidence="6">
    <location>
        <begin position="331"/>
        <end position="482"/>
    </location>
</feature>
<keyword evidence="8" id="KW-1185">Reference proteome</keyword>
<reference evidence="7 8" key="1">
    <citation type="submission" date="2019-07" db="EMBL/GenBank/DDBJ databases">
        <title>Chromosome genome assembly for large yellow croaker.</title>
        <authorList>
            <person name="Xiao S."/>
        </authorList>
    </citation>
    <scope>NUCLEOTIDE SEQUENCE [LARGE SCALE GENOMIC DNA]</scope>
    <source>
        <strain evidence="7">JMULYC20181020</strain>
        <tissue evidence="7">Muscle</tissue>
    </source>
</reference>
<dbReference type="AlphaFoldDB" id="A0A6G0IFC9"/>
<dbReference type="GO" id="GO:0097431">
    <property type="term" value="C:mitotic spindle pole"/>
    <property type="evidence" value="ECO:0007669"/>
    <property type="project" value="TreeGrafter"/>
</dbReference>
<feature type="compositionally biased region" description="Acidic residues" evidence="6">
    <location>
        <begin position="331"/>
        <end position="351"/>
    </location>
</feature>
<keyword evidence="2" id="KW-0963">Cytoplasm</keyword>
<organism evidence="7 8">
    <name type="scientific">Larimichthys crocea</name>
    <name type="common">Large yellow croaker</name>
    <name type="synonym">Pseudosciaena crocea</name>
    <dbReference type="NCBI Taxonomy" id="215358"/>
    <lineage>
        <taxon>Eukaryota</taxon>
        <taxon>Metazoa</taxon>
        <taxon>Chordata</taxon>
        <taxon>Craniata</taxon>
        <taxon>Vertebrata</taxon>
        <taxon>Euteleostomi</taxon>
        <taxon>Actinopterygii</taxon>
        <taxon>Neopterygii</taxon>
        <taxon>Teleostei</taxon>
        <taxon>Neoteleostei</taxon>
        <taxon>Acanthomorphata</taxon>
        <taxon>Eupercaria</taxon>
        <taxon>Sciaenidae</taxon>
        <taxon>Larimichthys</taxon>
    </lineage>
</organism>
<keyword evidence="4" id="KW-0206">Cytoskeleton</keyword>
<dbReference type="Proteomes" id="UP000424527">
    <property type="component" value="Unassembled WGS sequence"/>
</dbReference>
<dbReference type="SUPFAM" id="SSF90257">
    <property type="entry name" value="Myosin rod fragments"/>
    <property type="match status" value="1"/>
</dbReference>
<feature type="coiled-coil region" evidence="5">
    <location>
        <begin position="58"/>
        <end position="275"/>
    </location>
</feature>
<dbReference type="Gene3D" id="1.20.5.340">
    <property type="match status" value="1"/>
</dbReference>
<evidence type="ECO:0000313" key="8">
    <source>
        <dbReference type="Proteomes" id="UP000424527"/>
    </source>
</evidence>
<gene>
    <name evidence="7" type="ORF">D5F01_LYC11970</name>
</gene>
<sequence>MHRKEIEISFSQRIKQVEDRFSGDQESVAKRFQADVWKLEQHYQSELKAVSESHVQQKLHWEAQMQEALQRAEEQRRMMEEERESQEEQWRKERRELEGLHEEEMEKVVTNNQQLQNELDDFISEAQTKEIELSRQLNDLHNRLQESLETRDELLAQSEKKALETELQLNQTIEDLKQEQKELRAKNDEMLYISERQIAERIELLTERDDLKMKIEELEMLLKQAAVDFELERSKLQEHMSILERKLNDNLENDREELVAERDMLKIRIVELEMEFDLVLSSAEKAKEAEIKVSNEINTFMDELLNTTETCRVPHDDDNQELVCLAPFPVEQDETPTEDPDAVDGNIENDDALATNDDHGDNVPEVKTNEEHDGQIFVPEGDDVEGEPRVGPEAHESTSSEGHDPDEKSKHEASSSLEAFEGEDGENKAALESCEEENKPQDVPALDNESSSREDEPCHETVVDPSTPEETGGPDEPSLLDAEVNSHDHGREVELVSDADCEHLTTKIKDECAHDCLDEDDDWEVRECSSLKLQSLYNTAAEENVLLHEKISLLQQKTEILENLLAHNSEKIKTGHQVLEENYNLKVKMVLLMEHVKEVEIKALKMADLQIRYEDCMCENAKLKDQNGELEKRVWSLESRMNLFHDFQDQQISLVGEIGRMREENSKLSELFGELERQSEILSAAESPAEASVLDLTNRLEVKGQAVTNLEDRCEEFEKENTNLRRAITELQDKSQTLNETTQAHRSEASRLAEENHVLRQKLSALKEEDLKEAQEEMMQRLERLKKGKVAAQKAAENFKKQISELRLQIQQLEDENGTLSEKDTQNITDMQNVRQQLAELMKENERREAFPSEEKNKMAACVSALEAELTKALEDTAQLEERNTQLSQQLSDLREKVAKVDSMERRLSHLTEERQSADKESQGLRNQLDKAEERAKTTDETLQALNHQSARLKSDLRVLQQERDSLKHDVAVLHKQLQNVNEKNHVLEMALHSSGLQNQSKKRYRDEMSRLMEQDQQLLSQENERLQAEMLSIKGDLVQSREKVRQLDATVLSLKQHRQQSQSSLVKALEQENASLKQELEAQKELAKGCEAGPGHAELESLQQENEALRTQMARLSTQLLETFQAQLVGLLPPSPHRMPRGPHRGEDPDNMQDGKERKMKHMEERMREIELSLHNIKLLLREKVAQLKDQLHKNGKADVLIKDLYVENAQLLKALEITEQRQKIAEKKNYLLEEKISTLNKIVRDLNPSPLSSLPYHYQCS</sequence>
<dbReference type="GO" id="GO:0051642">
    <property type="term" value="P:centrosome localization"/>
    <property type="evidence" value="ECO:0007669"/>
    <property type="project" value="TreeGrafter"/>
</dbReference>
<feature type="region of interest" description="Disordered" evidence="6">
    <location>
        <begin position="910"/>
        <end position="939"/>
    </location>
</feature>
<feature type="coiled-coil region" evidence="5">
    <location>
        <begin position="1060"/>
        <end position="1120"/>
    </location>
</feature>
<comment type="caution">
    <text evidence="7">The sequence shown here is derived from an EMBL/GenBank/DDBJ whole genome shotgun (WGS) entry which is preliminary data.</text>
</comment>
<name>A0A6G0IFC9_LARCR</name>
<feature type="compositionally biased region" description="Basic and acidic residues" evidence="6">
    <location>
        <begin position="450"/>
        <end position="462"/>
    </location>
</feature>
<dbReference type="GO" id="GO:0005814">
    <property type="term" value="C:centriole"/>
    <property type="evidence" value="ECO:0007669"/>
    <property type="project" value="TreeGrafter"/>
</dbReference>
<dbReference type="Gene3D" id="1.20.5.170">
    <property type="match status" value="1"/>
</dbReference>